<gene>
    <name evidence="2" type="ORF">R3P95_22030</name>
</gene>
<feature type="region of interest" description="Disordered" evidence="1">
    <location>
        <begin position="258"/>
        <end position="369"/>
    </location>
</feature>
<feature type="compositionally biased region" description="Low complexity" evidence="1">
    <location>
        <begin position="339"/>
        <end position="369"/>
    </location>
</feature>
<feature type="compositionally biased region" description="Gly residues" evidence="1">
    <location>
        <begin position="298"/>
        <end position="319"/>
    </location>
</feature>
<dbReference type="EMBL" id="JAWLKE010000009">
    <property type="protein sequence ID" value="MDV6233244.1"/>
    <property type="molecule type" value="Genomic_DNA"/>
</dbReference>
<evidence type="ECO:0000256" key="1">
    <source>
        <dbReference type="SAM" id="MobiDB-lite"/>
    </source>
</evidence>
<feature type="compositionally biased region" description="Gly residues" evidence="1">
    <location>
        <begin position="264"/>
        <end position="291"/>
    </location>
</feature>
<organism evidence="2 3">
    <name type="scientific">Rhodococcus cercidiphylli</name>
    <dbReference type="NCBI Taxonomy" id="489916"/>
    <lineage>
        <taxon>Bacteria</taxon>
        <taxon>Bacillati</taxon>
        <taxon>Actinomycetota</taxon>
        <taxon>Actinomycetes</taxon>
        <taxon>Mycobacteriales</taxon>
        <taxon>Nocardiaceae</taxon>
        <taxon>Rhodococcus</taxon>
    </lineage>
</organism>
<keyword evidence="3" id="KW-1185">Reference proteome</keyword>
<evidence type="ECO:0000313" key="2">
    <source>
        <dbReference type="EMBL" id="MDV6233244.1"/>
    </source>
</evidence>
<comment type="caution">
    <text evidence="2">The sequence shown here is derived from an EMBL/GenBank/DDBJ whole genome shotgun (WGS) entry which is preliminary data.</text>
</comment>
<name>A0ABU4B438_9NOCA</name>
<proteinExistence type="predicted"/>
<dbReference type="RefSeq" id="WP_317549532.1">
    <property type="nucleotide sequence ID" value="NZ_JAWLKE010000009.1"/>
</dbReference>
<reference evidence="2 3" key="1">
    <citation type="submission" date="2023-10" db="EMBL/GenBank/DDBJ databases">
        <title>Development of a sustainable strategy for remediation of hydrocarbon-contaminated territories based on the waste exchange concept.</title>
        <authorList>
            <person name="Krivoruchko A."/>
        </authorList>
    </citation>
    <scope>NUCLEOTIDE SEQUENCE [LARGE SCALE GENOMIC DNA]</scope>
    <source>
        <strain evidence="2 3">IEGM 1322</strain>
    </source>
</reference>
<accession>A0ABU4B438</accession>
<dbReference type="Proteomes" id="UP001185899">
    <property type="component" value="Unassembled WGS sequence"/>
</dbReference>
<protein>
    <submittedName>
        <fullName evidence="2">Uncharacterized protein</fullName>
    </submittedName>
</protein>
<evidence type="ECO:0000313" key="3">
    <source>
        <dbReference type="Proteomes" id="UP001185899"/>
    </source>
</evidence>
<sequence length="369" mass="35323">MAIALGVHVGVEEVSASLVEDDLPELGPISTRTVSVSAVPGGVGDAVTTMLGIMRVQAAQNDLLISGSGVVCDSIALCGIVRAALAAHHVRDVGVVDAGDPRLDADYSLDIAAALIGTAAAPIEWTGEPVAVPAEAVDEDWSGSDGDVAGTPRSARLTMIGLGVAVLAALSGATVWALSAAGPTQNPVVDTADVAEMPSGGDGEAASSSVAVVADSAVPPPGPSAVPPVEAGLSAAPVYGPVPVGTWSEAVPVGPVPTTFGEVSSGGGNSGAVESGGGRPGVVTGGGGNAGSGDSDGDAGGGNSGGGDSGGGDSGGGDSGGEETPTVDPAPEPEPEPEVPSTDPSEPTTEVPETTEPTTDAEPSADPVE</sequence>